<dbReference type="Pfam" id="PF08768">
    <property type="entry name" value="THAP4_heme-bd"/>
    <property type="match status" value="1"/>
</dbReference>
<sequence length="191" mass="21189">TRSNLGPLAPMAGLWEGVTGVDDHPAADGTERDSYVERYDLSPVDRQTNGPQLLYGLRYHTHIVKPGEIETFHDQVGYWLWEPEVQLITFSLTIPRGQCLLAAGHATPDATTFEVSATRGSPVYGIVSNPFLDRAFRTVAFRLVVTIGPGDTWSYQQETTLQVADRDEPFSHRDRNVLRRIGQSGPNPLAA</sequence>
<organism evidence="2">
    <name type="scientific">mine drainage metagenome</name>
    <dbReference type="NCBI Taxonomy" id="410659"/>
    <lineage>
        <taxon>unclassified sequences</taxon>
        <taxon>metagenomes</taxon>
        <taxon>ecological metagenomes</taxon>
    </lineage>
</organism>
<accession>T0YRE2</accession>
<dbReference type="AlphaFoldDB" id="T0YRE2"/>
<name>T0YRE2_9ZZZZ</name>
<evidence type="ECO:0000313" key="2">
    <source>
        <dbReference type="EMBL" id="EQD34412.1"/>
    </source>
</evidence>
<evidence type="ECO:0000259" key="1">
    <source>
        <dbReference type="Pfam" id="PF08768"/>
    </source>
</evidence>
<gene>
    <name evidence="2" type="ORF">B1B_17219</name>
</gene>
<proteinExistence type="predicted"/>
<dbReference type="Gene3D" id="2.40.128.20">
    <property type="match status" value="1"/>
</dbReference>
<dbReference type="SUPFAM" id="SSF50814">
    <property type="entry name" value="Lipocalins"/>
    <property type="match status" value="1"/>
</dbReference>
<feature type="domain" description="THAP4-like heme-binding" evidence="1">
    <location>
        <begin position="4"/>
        <end position="180"/>
    </location>
</feature>
<feature type="non-terminal residue" evidence="2">
    <location>
        <position position="1"/>
    </location>
</feature>
<dbReference type="InterPro" id="IPR012674">
    <property type="entry name" value="Calycin"/>
</dbReference>
<protein>
    <recommendedName>
        <fullName evidence="1">THAP4-like heme-binding domain-containing protein</fullName>
    </recommendedName>
</protein>
<dbReference type="InterPro" id="IPR014878">
    <property type="entry name" value="THAP4-like_heme-bd"/>
</dbReference>
<comment type="caution">
    <text evidence="2">The sequence shown here is derived from an EMBL/GenBank/DDBJ whole genome shotgun (WGS) entry which is preliminary data.</text>
</comment>
<dbReference type="EMBL" id="AUZY01011502">
    <property type="protein sequence ID" value="EQD34412.1"/>
    <property type="molecule type" value="Genomic_DNA"/>
</dbReference>
<reference evidence="2" key="1">
    <citation type="submission" date="2013-08" db="EMBL/GenBank/DDBJ databases">
        <authorList>
            <person name="Mendez C."/>
            <person name="Richter M."/>
            <person name="Ferrer M."/>
            <person name="Sanchez J."/>
        </authorList>
    </citation>
    <scope>NUCLEOTIDE SEQUENCE</scope>
</reference>
<reference evidence="2" key="2">
    <citation type="journal article" date="2014" name="ISME J.">
        <title>Microbial stratification in low pH oxic and suboxic macroscopic growths along an acid mine drainage.</title>
        <authorList>
            <person name="Mendez-Garcia C."/>
            <person name="Mesa V."/>
            <person name="Sprenger R.R."/>
            <person name="Richter M."/>
            <person name="Diez M.S."/>
            <person name="Solano J."/>
            <person name="Bargiela R."/>
            <person name="Golyshina O.V."/>
            <person name="Manteca A."/>
            <person name="Ramos J.L."/>
            <person name="Gallego J.R."/>
            <person name="Llorente I."/>
            <person name="Martins Dos Santos V.A."/>
            <person name="Jensen O.N."/>
            <person name="Pelaez A.I."/>
            <person name="Sanchez J."/>
            <person name="Ferrer M."/>
        </authorList>
    </citation>
    <scope>NUCLEOTIDE SEQUENCE</scope>
</reference>